<organism evidence="1 2">
    <name type="scientific">Sphingomonas psychrolutea</name>
    <dbReference type="NCBI Taxonomy" id="1259676"/>
    <lineage>
        <taxon>Bacteria</taxon>
        <taxon>Pseudomonadati</taxon>
        <taxon>Pseudomonadota</taxon>
        <taxon>Alphaproteobacteria</taxon>
        <taxon>Sphingomonadales</taxon>
        <taxon>Sphingomonadaceae</taxon>
        <taxon>Sphingomonas</taxon>
    </lineage>
</organism>
<gene>
    <name evidence="1" type="ORF">GCM10011395_33150</name>
</gene>
<dbReference type="EMBL" id="BMDW01000028">
    <property type="protein sequence ID" value="GGA60160.1"/>
    <property type="molecule type" value="Genomic_DNA"/>
</dbReference>
<accession>A0ABQ1H858</accession>
<reference evidence="2" key="1">
    <citation type="journal article" date="2019" name="Int. J. Syst. Evol. Microbiol.">
        <title>The Global Catalogue of Microorganisms (GCM) 10K type strain sequencing project: providing services to taxonomists for standard genome sequencing and annotation.</title>
        <authorList>
            <consortium name="The Broad Institute Genomics Platform"/>
            <consortium name="The Broad Institute Genome Sequencing Center for Infectious Disease"/>
            <person name="Wu L."/>
            <person name="Ma J."/>
        </authorList>
    </citation>
    <scope>NUCLEOTIDE SEQUENCE [LARGE SCALE GENOMIC DNA]</scope>
    <source>
        <strain evidence="2">CGMCC 1.10106</strain>
    </source>
</reference>
<comment type="caution">
    <text evidence="1">The sequence shown here is derived from an EMBL/GenBank/DDBJ whole genome shotgun (WGS) entry which is preliminary data.</text>
</comment>
<evidence type="ECO:0000313" key="2">
    <source>
        <dbReference type="Proteomes" id="UP000618591"/>
    </source>
</evidence>
<proteinExistence type="predicted"/>
<evidence type="ECO:0000313" key="1">
    <source>
        <dbReference type="EMBL" id="GGA60160.1"/>
    </source>
</evidence>
<keyword evidence="2" id="KW-1185">Reference proteome</keyword>
<dbReference type="Proteomes" id="UP000618591">
    <property type="component" value="Unassembled WGS sequence"/>
</dbReference>
<sequence length="140" mass="15429">MLRNGECFAPEQQFPGTESAFVLWAGQPEALNRLILGYSQHLPEALLQGGLDGSQLAPVMQAVRGLTVTPLATDPMPTGDAIALADFLVSTTKHYVHFLKGADTVGGETDIATVTRYEGFKWIRRKHHYPREINLETDHV</sequence>
<name>A0ABQ1H858_9SPHN</name>
<protein>
    <submittedName>
        <fullName evidence="1">Uncharacterized protein</fullName>
    </submittedName>
</protein>